<name>A0A975BUF7_9BACT</name>
<dbReference type="KEGG" id="dmm:dnm_080120"/>
<evidence type="ECO:0000313" key="1">
    <source>
        <dbReference type="EMBL" id="QTA91939.1"/>
    </source>
</evidence>
<protein>
    <submittedName>
        <fullName evidence="1">Uncharacterized protein</fullName>
    </submittedName>
</protein>
<gene>
    <name evidence="1" type="ORF">dnm_080120</name>
</gene>
<accession>A0A975BUF7</accession>
<organism evidence="1 2">
    <name type="scientific">Desulfonema magnum</name>
    <dbReference type="NCBI Taxonomy" id="45655"/>
    <lineage>
        <taxon>Bacteria</taxon>
        <taxon>Pseudomonadati</taxon>
        <taxon>Thermodesulfobacteriota</taxon>
        <taxon>Desulfobacteria</taxon>
        <taxon>Desulfobacterales</taxon>
        <taxon>Desulfococcaceae</taxon>
        <taxon>Desulfonema</taxon>
    </lineage>
</organism>
<reference evidence="1" key="1">
    <citation type="journal article" date="2021" name="Microb. Physiol.">
        <title>Proteogenomic Insights into the Physiology of Marine, Sulfate-Reducing, Filamentous Desulfonema limicola and Desulfonema magnum.</title>
        <authorList>
            <person name="Schnaars V."/>
            <person name="Wohlbrand L."/>
            <person name="Scheve S."/>
            <person name="Hinrichs C."/>
            <person name="Reinhardt R."/>
            <person name="Rabus R."/>
        </authorList>
    </citation>
    <scope>NUCLEOTIDE SEQUENCE</scope>
    <source>
        <strain evidence="1">4be13</strain>
    </source>
</reference>
<dbReference type="EMBL" id="CP061800">
    <property type="protein sequence ID" value="QTA91939.1"/>
    <property type="molecule type" value="Genomic_DNA"/>
</dbReference>
<dbReference type="AlphaFoldDB" id="A0A975BUF7"/>
<dbReference type="Proteomes" id="UP000663722">
    <property type="component" value="Chromosome"/>
</dbReference>
<proteinExistence type="predicted"/>
<sequence>MGQKEYFWGGISYFGSPQSESDHAFTQNRDDFFHVFFDQGLSKK</sequence>
<keyword evidence="2" id="KW-1185">Reference proteome</keyword>
<evidence type="ECO:0000313" key="2">
    <source>
        <dbReference type="Proteomes" id="UP000663722"/>
    </source>
</evidence>